<protein>
    <recommendedName>
        <fullName evidence="2">Poly(A) RNA polymerase mitochondrial-like central palm domain-containing protein</fullName>
    </recommendedName>
</protein>
<sequence length="642" mass="72564">MTEHINYDVVEQCVKNILSLIKPVEDDRRKRLSAIQELSNSIPKVAALRGAVFKPFGSFVSNLYSNSGDLDISVQLPNNSIISKKKKQYVLRELMRVLQNRGVAGYVQFIPFARVPVLQYVSNTFGISCDISVNNYPGRIKSKIFCWISSLDVRFGDMVLLIKEWAKAQNINDPKTGTLNSYSLCLLVLFHFQTCEPAILPPLKEIYEGNIEEGIAETTVYDEEHLDEVCSENLAKFQSKNKERRNESSLCHLLATFFHKFSSIGTLSGDVISTYMGQFKRIEENPSWMARSYSLFVEDPIERPDNAARAVGLKGLERIAGAFTAANRKFASLQHAKRNDLLEMLCTPAVGSKLGIRVSQEVMANSCTDTPRRNRHHGRPMEQVSARPSDDQNHRGAREFTVGRQVHNPPRARQSTGAYHALNSQHVIPALSLPAGIYQTVGPYQSNGHPQVYTRDVQTVGHQNYRHPMGHTTQLQTVEPYQSNNNQPQVHATSIQAPRQYQNYTRQRPARNYNHQVLHATATETTARNYNHQLLHAAATETTARNYNHQLLHATATETTARNYNHQSLHATATETEGSYRNQQQRQHTSGRQTNRNAVNTRYVPVVGRPQNVACESRAQDSLGRGTWQQREPRTGSTYQNR</sequence>
<dbReference type="EnsemblPlants" id="OMERI01G34140.2">
    <property type="protein sequence ID" value="OMERI01G34140.2"/>
    <property type="gene ID" value="OMERI01G34140"/>
</dbReference>
<evidence type="ECO:0000313" key="4">
    <source>
        <dbReference type="Proteomes" id="UP000008021"/>
    </source>
</evidence>
<evidence type="ECO:0000259" key="2">
    <source>
        <dbReference type="Pfam" id="PF22600"/>
    </source>
</evidence>
<feature type="compositionally biased region" description="Polar residues" evidence="1">
    <location>
        <begin position="574"/>
        <end position="600"/>
    </location>
</feature>
<proteinExistence type="predicted"/>
<dbReference type="Gramene" id="OMERI01G34140.2">
    <property type="protein sequence ID" value="OMERI01G34140.2"/>
    <property type="gene ID" value="OMERI01G34140"/>
</dbReference>
<dbReference type="GO" id="GO:0050265">
    <property type="term" value="F:RNA uridylyltransferase activity"/>
    <property type="evidence" value="ECO:0007669"/>
    <property type="project" value="TreeGrafter"/>
</dbReference>
<dbReference type="PANTHER" id="PTHR12271:SF107">
    <property type="entry name" value="PROTEIN HESO1"/>
    <property type="match status" value="1"/>
</dbReference>
<dbReference type="SUPFAM" id="SSF81301">
    <property type="entry name" value="Nucleotidyltransferase"/>
    <property type="match status" value="1"/>
</dbReference>
<reference evidence="3" key="1">
    <citation type="submission" date="2015-04" db="UniProtKB">
        <authorList>
            <consortium name="EnsemblPlants"/>
        </authorList>
    </citation>
    <scope>IDENTIFICATION</scope>
</reference>
<feature type="compositionally biased region" description="Polar residues" evidence="1">
    <location>
        <begin position="627"/>
        <end position="642"/>
    </location>
</feature>
<organism evidence="3">
    <name type="scientific">Oryza meridionalis</name>
    <dbReference type="NCBI Taxonomy" id="40149"/>
    <lineage>
        <taxon>Eukaryota</taxon>
        <taxon>Viridiplantae</taxon>
        <taxon>Streptophyta</taxon>
        <taxon>Embryophyta</taxon>
        <taxon>Tracheophyta</taxon>
        <taxon>Spermatophyta</taxon>
        <taxon>Magnoliopsida</taxon>
        <taxon>Liliopsida</taxon>
        <taxon>Poales</taxon>
        <taxon>Poaceae</taxon>
        <taxon>BOP clade</taxon>
        <taxon>Oryzoideae</taxon>
        <taxon>Oryzeae</taxon>
        <taxon>Oryzinae</taxon>
        <taxon>Oryza</taxon>
    </lineage>
</organism>
<accession>A0A0E0CA88</accession>
<keyword evidence="4" id="KW-1185">Reference proteome</keyword>
<dbReference type="Gene3D" id="3.30.460.10">
    <property type="entry name" value="Beta Polymerase, domain 2"/>
    <property type="match status" value="1"/>
</dbReference>
<dbReference type="STRING" id="40149.A0A0E0CA88"/>
<feature type="region of interest" description="Disordered" evidence="1">
    <location>
        <begin position="368"/>
        <end position="395"/>
    </location>
</feature>
<evidence type="ECO:0000256" key="1">
    <source>
        <dbReference type="SAM" id="MobiDB-lite"/>
    </source>
</evidence>
<dbReference type="Proteomes" id="UP000008021">
    <property type="component" value="Chromosome 1"/>
</dbReference>
<dbReference type="eggNOG" id="KOG2277">
    <property type="taxonomic scope" value="Eukaryota"/>
</dbReference>
<name>A0A0E0CA88_9ORYZ</name>
<feature type="region of interest" description="Disordered" evidence="1">
    <location>
        <begin position="574"/>
        <end position="642"/>
    </location>
</feature>
<reference evidence="3" key="2">
    <citation type="submission" date="2018-05" db="EMBL/GenBank/DDBJ databases">
        <title>OmerRS3 (Oryza meridionalis Reference Sequence Version 3).</title>
        <authorList>
            <person name="Zhang J."/>
            <person name="Kudrna D."/>
            <person name="Lee S."/>
            <person name="Talag J."/>
            <person name="Welchert J."/>
            <person name="Wing R.A."/>
        </authorList>
    </citation>
    <scope>NUCLEOTIDE SEQUENCE [LARGE SCALE GENOMIC DNA]</scope>
    <source>
        <strain evidence="3">cv. OR44</strain>
    </source>
</reference>
<dbReference type="SUPFAM" id="SSF81631">
    <property type="entry name" value="PAP/OAS1 substrate-binding domain"/>
    <property type="match status" value="1"/>
</dbReference>
<dbReference type="AlphaFoldDB" id="A0A0E0CA88"/>
<dbReference type="CDD" id="cd05402">
    <property type="entry name" value="NT_PAP_TUTase"/>
    <property type="match status" value="1"/>
</dbReference>
<dbReference type="Gene3D" id="1.10.1410.10">
    <property type="match status" value="1"/>
</dbReference>
<dbReference type="GO" id="GO:0031123">
    <property type="term" value="P:RNA 3'-end processing"/>
    <property type="evidence" value="ECO:0007669"/>
    <property type="project" value="TreeGrafter"/>
</dbReference>
<dbReference type="InterPro" id="IPR054708">
    <property type="entry name" value="MTPAP-like_central"/>
</dbReference>
<dbReference type="HOGENOM" id="CLU_032695_0_0_1"/>
<dbReference type="InterPro" id="IPR043519">
    <property type="entry name" value="NT_sf"/>
</dbReference>
<dbReference type="PANTHER" id="PTHR12271">
    <property type="entry name" value="POLY A POLYMERASE CID PAP -RELATED"/>
    <property type="match status" value="1"/>
</dbReference>
<feature type="domain" description="Poly(A) RNA polymerase mitochondrial-like central palm" evidence="2">
    <location>
        <begin position="14"/>
        <end position="147"/>
    </location>
</feature>
<evidence type="ECO:0000313" key="3">
    <source>
        <dbReference type="EnsemblPlants" id="OMERI01G34140.2"/>
    </source>
</evidence>
<dbReference type="Pfam" id="PF22600">
    <property type="entry name" value="MTPAP-like_central"/>
    <property type="match status" value="1"/>
</dbReference>